<keyword evidence="3" id="KW-1185">Reference proteome</keyword>
<organism evidence="2 3">
    <name type="scientific">Linnemannia exigua</name>
    <dbReference type="NCBI Taxonomy" id="604196"/>
    <lineage>
        <taxon>Eukaryota</taxon>
        <taxon>Fungi</taxon>
        <taxon>Fungi incertae sedis</taxon>
        <taxon>Mucoromycota</taxon>
        <taxon>Mortierellomycotina</taxon>
        <taxon>Mortierellomycetes</taxon>
        <taxon>Mortierellales</taxon>
        <taxon>Mortierellaceae</taxon>
        <taxon>Linnemannia</taxon>
    </lineage>
</organism>
<name>A0AAD4DMY0_9FUNG</name>
<evidence type="ECO:0000313" key="3">
    <source>
        <dbReference type="Proteomes" id="UP001194580"/>
    </source>
</evidence>
<reference evidence="2" key="1">
    <citation type="journal article" date="2020" name="Fungal Divers.">
        <title>Resolving the Mortierellaceae phylogeny through synthesis of multi-gene phylogenetics and phylogenomics.</title>
        <authorList>
            <person name="Vandepol N."/>
            <person name="Liber J."/>
            <person name="Desiro A."/>
            <person name="Na H."/>
            <person name="Kennedy M."/>
            <person name="Barry K."/>
            <person name="Grigoriev I.V."/>
            <person name="Miller A.N."/>
            <person name="O'Donnell K."/>
            <person name="Stajich J.E."/>
            <person name="Bonito G."/>
        </authorList>
    </citation>
    <scope>NUCLEOTIDE SEQUENCE</scope>
    <source>
        <strain evidence="2">NRRL 28262</strain>
    </source>
</reference>
<sequence length="567" mass="63869">MKQQKPINIPEIRTNIGWCLDLRDVLSCALVCRDWAQTFIPLLWHTIDLSQNPRIPLIGLRKHACHIRQLKYLDLSETSEVMQMVLASPGIKHLHQLSISLCDSDPDNMYGLDLIRRNCTSLMFLKITGKSFEGSFGVIPVKHCIPPGVLVCPTASKLTVLALHNTSLTREGFVHILRLSPSLQSVDLTTSNILTGGYIDMASADVTNSLYDLDLGSDYNHLLQEEEEGVEEVFVDDTIIKWKPFRHQGVTALSATLQEIFDPDPDVRSPSLLRHFPRLRDLYLSGLNADELVESSDVRDEVKACCPDLSIVGFGASSSAAIEELVTNAFENLSEVYIERQNYTAGVFHGLLHHHSTLHTITTDTDPSFDKGPPEPVDDAFREHGRVVQLLFQILPLQMVLLHEHEMKIEWMEERPWRDTLKELAVRIEGLDTEQKIQKTLSLWANYWFWYDHAVRKSQITPPVIPSNSESPVDTSSSAGVAANQIVKAGAVVKHEQSGSVVKQEQSGISETRSGMTQPVVVLPTTKQLSFDDFFQDDRSFEARVARFLVRLPNLRDVWLGTGYWSR</sequence>
<evidence type="ECO:0000313" key="2">
    <source>
        <dbReference type="EMBL" id="KAG0280791.1"/>
    </source>
</evidence>
<dbReference type="Pfam" id="PF12937">
    <property type="entry name" value="F-box-like"/>
    <property type="match status" value="1"/>
</dbReference>
<dbReference type="InterPro" id="IPR036047">
    <property type="entry name" value="F-box-like_dom_sf"/>
</dbReference>
<proteinExistence type="predicted"/>
<protein>
    <recommendedName>
        <fullName evidence="1">F-box domain-containing protein</fullName>
    </recommendedName>
</protein>
<dbReference type="InterPro" id="IPR032675">
    <property type="entry name" value="LRR_dom_sf"/>
</dbReference>
<comment type="caution">
    <text evidence="2">The sequence shown here is derived from an EMBL/GenBank/DDBJ whole genome shotgun (WGS) entry which is preliminary data.</text>
</comment>
<dbReference type="Gene3D" id="3.80.10.10">
    <property type="entry name" value="Ribonuclease Inhibitor"/>
    <property type="match status" value="1"/>
</dbReference>
<dbReference type="EMBL" id="JAAAIL010000047">
    <property type="protein sequence ID" value="KAG0280791.1"/>
    <property type="molecule type" value="Genomic_DNA"/>
</dbReference>
<dbReference type="SUPFAM" id="SSF52047">
    <property type="entry name" value="RNI-like"/>
    <property type="match status" value="1"/>
</dbReference>
<dbReference type="InterPro" id="IPR001810">
    <property type="entry name" value="F-box_dom"/>
</dbReference>
<dbReference type="Proteomes" id="UP001194580">
    <property type="component" value="Unassembled WGS sequence"/>
</dbReference>
<accession>A0AAD4DMY0</accession>
<dbReference type="AlphaFoldDB" id="A0AAD4DMY0"/>
<dbReference type="SUPFAM" id="SSF81383">
    <property type="entry name" value="F-box domain"/>
    <property type="match status" value="1"/>
</dbReference>
<gene>
    <name evidence="2" type="ORF">BGZ95_008696</name>
</gene>
<feature type="domain" description="F-box" evidence="1">
    <location>
        <begin position="19"/>
        <end position="49"/>
    </location>
</feature>
<evidence type="ECO:0000259" key="1">
    <source>
        <dbReference type="Pfam" id="PF12937"/>
    </source>
</evidence>